<dbReference type="EMBL" id="BAUL01000261">
    <property type="protein sequence ID" value="GAD98825.1"/>
    <property type="molecule type" value="Genomic_DNA"/>
</dbReference>
<feature type="compositionally biased region" description="Polar residues" evidence="1">
    <location>
        <begin position="89"/>
        <end position="104"/>
    </location>
</feature>
<feature type="compositionally biased region" description="Polar residues" evidence="1">
    <location>
        <begin position="20"/>
        <end position="34"/>
    </location>
</feature>
<feature type="region of interest" description="Disordered" evidence="1">
    <location>
        <begin position="78"/>
        <end position="194"/>
    </location>
</feature>
<accession>V5I4W6</accession>
<feature type="compositionally biased region" description="Basic and acidic residues" evidence="1">
    <location>
        <begin position="133"/>
        <end position="179"/>
    </location>
</feature>
<dbReference type="OrthoDB" id="4161095at2759"/>
<organism evidence="2 3">
    <name type="scientific">Byssochlamys spectabilis (strain No. 5 / NBRC 109023)</name>
    <name type="common">Paecilomyces variotii</name>
    <dbReference type="NCBI Taxonomy" id="1356009"/>
    <lineage>
        <taxon>Eukaryota</taxon>
        <taxon>Fungi</taxon>
        <taxon>Dikarya</taxon>
        <taxon>Ascomycota</taxon>
        <taxon>Pezizomycotina</taxon>
        <taxon>Eurotiomycetes</taxon>
        <taxon>Eurotiomycetidae</taxon>
        <taxon>Eurotiales</taxon>
        <taxon>Thermoascaceae</taxon>
        <taxon>Paecilomyces</taxon>
    </lineage>
</organism>
<reference evidence="3" key="1">
    <citation type="journal article" date="2014" name="Genome Announc.">
        <title>Draft genome sequence of the formaldehyde-resistant fungus Byssochlamys spectabilis No. 5 (anamorph Paecilomyces variotii No. 5) (NBRC109023).</title>
        <authorList>
            <person name="Oka T."/>
            <person name="Ekino K."/>
            <person name="Fukuda K."/>
            <person name="Nomura Y."/>
        </authorList>
    </citation>
    <scope>NUCLEOTIDE SEQUENCE [LARGE SCALE GENOMIC DNA]</scope>
    <source>
        <strain evidence="3">No. 5 / NBRC 109023</strain>
    </source>
</reference>
<gene>
    <name evidence="2" type="ORF">PVAR5_7527</name>
</gene>
<dbReference type="Proteomes" id="UP000018001">
    <property type="component" value="Unassembled WGS sequence"/>
</dbReference>
<feature type="compositionally biased region" description="Low complexity" evidence="1">
    <location>
        <begin position="105"/>
        <end position="119"/>
    </location>
</feature>
<keyword evidence="3" id="KW-1185">Reference proteome</keyword>
<dbReference type="AlphaFoldDB" id="V5I4W6"/>
<feature type="compositionally biased region" description="Low complexity" evidence="1">
    <location>
        <begin position="1"/>
        <end position="19"/>
    </location>
</feature>
<name>V5I4W6_BYSSN</name>
<evidence type="ECO:0000313" key="2">
    <source>
        <dbReference type="EMBL" id="GAD98825.1"/>
    </source>
</evidence>
<dbReference type="HOGENOM" id="CLU_1278002_0_0_1"/>
<comment type="caution">
    <text evidence="2">The sequence shown here is derived from an EMBL/GenBank/DDBJ whole genome shotgun (WGS) entry which is preliminary data.</text>
</comment>
<protein>
    <submittedName>
        <fullName evidence="2">Uncharacterized protein</fullName>
    </submittedName>
</protein>
<sequence>MADTYSSSSYFYSSATNTSDGSSTTGHRYSTSSHTDPDGNTIVRTAHQDLGAPAVIEERRYDRTGQQLLLDAGTGVAGGTRRIEDLGSYDSTGATMSDPGTNYGSSDHAAADADATAGTAYGGTSFGPGTNEYDQHLDYETDGHTRHHREKQDSEGRWYHRDVDREKSDPSSGHVHREYSNPNTGRSTHTDYEF</sequence>
<feature type="region of interest" description="Disordered" evidence="1">
    <location>
        <begin position="1"/>
        <end position="42"/>
    </location>
</feature>
<evidence type="ECO:0000313" key="3">
    <source>
        <dbReference type="Proteomes" id="UP000018001"/>
    </source>
</evidence>
<evidence type="ECO:0000256" key="1">
    <source>
        <dbReference type="SAM" id="MobiDB-lite"/>
    </source>
</evidence>
<dbReference type="InParanoid" id="V5I4W6"/>
<proteinExistence type="predicted"/>
<dbReference type="eggNOG" id="ENOG502SZPH">
    <property type="taxonomic scope" value="Eukaryota"/>
</dbReference>